<reference evidence="2 3" key="1">
    <citation type="submission" date="2014-04" db="EMBL/GenBank/DDBJ databases">
        <authorList>
            <consortium name="DOE Joint Genome Institute"/>
            <person name="Kuo A."/>
            <person name="Kohler A."/>
            <person name="Jargeat P."/>
            <person name="Nagy L.G."/>
            <person name="Floudas D."/>
            <person name="Copeland A."/>
            <person name="Barry K.W."/>
            <person name="Cichocki N."/>
            <person name="Veneault-Fourrey C."/>
            <person name="LaButti K."/>
            <person name="Lindquist E.A."/>
            <person name="Lipzen A."/>
            <person name="Lundell T."/>
            <person name="Morin E."/>
            <person name="Murat C."/>
            <person name="Sun H."/>
            <person name="Tunlid A."/>
            <person name="Henrissat B."/>
            <person name="Grigoriev I.V."/>
            <person name="Hibbett D.S."/>
            <person name="Martin F."/>
            <person name="Nordberg H.P."/>
            <person name="Cantor M.N."/>
            <person name="Hua S.X."/>
        </authorList>
    </citation>
    <scope>NUCLEOTIDE SEQUENCE [LARGE SCALE GENOMIC DNA]</scope>
    <source>
        <strain evidence="2 3">Ve08.2h10</strain>
    </source>
</reference>
<feature type="compositionally biased region" description="Polar residues" evidence="1">
    <location>
        <begin position="18"/>
        <end position="29"/>
    </location>
</feature>
<evidence type="ECO:0000256" key="1">
    <source>
        <dbReference type="SAM" id="MobiDB-lite"/>
    </source>
</evidence>
<evidence type="ECO:0000313" key="3">
    <source>
        <dbReference type="Proteomes" id="UP000054538"/>
    </source>
</evidence>
<evidence type="ECO:0000313" key="2">
    <source>
        <dbReference type="EMBL" id="KIK74217.1"/>
    </source>
</evidence>
<proteinExistence type="predicted"/>
<dbReference type="EMBL" id="KN829063">
    <property type="protein sequence ID" value="KIK74217.1"/>
    <property type="molecule type" value="Genomic_DNA"/>
</dbReference>
<dbReference type="InParanoid" id="A0A0D0BRW2"/>
<keyword evidence="3" id="KW-1185">Reference proteome</keyword>
<sequence length="74" mass="8271">MQIGYSSPFATDRKPTPGRTTPTISGTTQRRSRAVWSTVRHPHLIHVGYEVYLYLFSAAAPRSIVTHSPASCWL</sequence>
<feature type="region of interest" description="Disordered" evidence="1">
    <location>
        <begin position="1"/>
        <end position="29"/>
    </location>
</feature>
<accession>A0A0D0BRW2</accession>
<dbReference type="HOGENOM" id="CLU_2688526_0_0_1"/>
<dbReference type="Proteomes" id="UP000054538">
    <property type="component" value="Unassembled WGS sequence"/>
</dbReference>
<organism evidence="2 3">
    <name type="scientific">Paxillus rubicundulus Ve08.2h10</name>
    <dbReference type="NCBI Taxonomy" id="930991"/>
    <lineage>
        <taxon>Eukaryota</taxon>
        <taxon>Fungi</taxon>
        <taxon>Dikarya</taxon>
        <taxon>Basidiomycota</taxon>
        <taxon>Agaricomycotina</taxon>
        <taxon>Agaricomycetes</taxon>
        <taxon>Agaricomycetidae</taxon>
        <taxon>Boletales</taxon>
        <taxon>Paxilineae</taxon>
        <taxon>Paxillaceae</taxon>
        <taxon>Paxillus</taxon>
    </lineage>
</organism>
<protein>
    <submittedName>
        <fullName evidence="2">Uncharacterized protein</fullName>
    </submittedName>
</protein>
<gene>
    <name evidence="2" type="ORF">PAXRUDRAFT_556185</name>
</gene>
<name>A0A0D0BRW2_9AGAM</name>
<reference evidence="3" key="2">
    <citation type="submission" date="2015-01" db="EMBL/GenBank/DDBJ databases">
        <title>Evolutionary Origins and Diversification of the Mycorrhizal Mutualists.</title>
        <authorList>
            <consortium name="DOE Joint Genome Institute"/>
            <consortium name="Mycorrhizal Genomics Consortium"/>
            <person name="Kohler A."/>
            <person name="Kuo A."/>
            <person name="Nagy L.G."/>
            <person name="Floudas D."/>
            <person name="Copeland A."/>
            <person name="Barry K.W."/>
            <person name="Cichocki N."/>
            <person name="Veneault-Fourrey C."/>
            <person name="LaButti K."/>
            <person name="Lindquist E.A."/>
            <person name="Lipzen A."/>
            <person name="Lundell T."/>
            <person name="Morin E."/>
            <person name="Murat C."/>
            <person name="Riley R."/>
            <person name="Ohm R."/>
            <person name="Sun H."/>
            <person name="Tunlid A."/>
            <person name="Henrissat B."/>
            <person name="Grigoriev I.V."/>
            <person name="Hibbett D.S."/>
            <person name="Martin F."/>
        </authorList>
    </citation>
    <scope>NUCLEOTIDE SEQUENCE [LARGE SCALE GENOMIC DNA]</scope>
    <source>
        <strain evidence="3">Ve08.2h10</strain>
    </source>
</reference>
<dbReference type="AlphaFoldDB" id="A0A0D0BRW2"/>